<keyword evidence="3" id="KW-0812">Transmembrane</keyword>
<evidence type="ECO:0000256" key="2">
    <source>
        <dbReference type="ARBA" id="ARBA00049551"/>
    </source>
</evidence>
<feature type="transmembrane region" description="Helical" evidence="3">
    <location>
        <begin position="127"/>
        <end position="149"/>
    </location>
</feature>
<feature type="transmembrane region" description="Helical" evidence="3">
    <location>
        <begin position="389"/>
        <end position="408"/>
    </location>
</feature>
<feature type="transmembrane region" description="Helical" evidence="3">
    <location>
        <begin position="78"/>
        <end position="98"/>
    </location>
</feature>
<dbReference type="GeneID" id="41039541"/>
<gene>
    <name evidence="6" type="primary">ND5</name>
</gene>
<evidence type="ECO:0000256" key="3">
    <source>
        <dbReference type="SAM" id="Phobius"/>
    </source>
</evidence>
<dbReference type="PANTHER" id="PTHR43373">
    <property type="entry name" value="NA(+)/H(+) ANTIPORTER SUBUNIT"/>
    <property type="match status" value="1"/>
</dbReference>
<evidence type="ECO:0000313" key="6">
    <source>
        <dbReference type="EMBL" id="QDP13019.1"/>
    </source>
</evidence>
<keyword evidence="3" id="KW-1133">Transmembrane helix</keyword>
<feature type="transmembrane region" description="Helical" evidence="3">
    <location>
        <begin position="507"/>
        <end position="526"/>
    </location>
</feature>
<evidence type="ECO:0000256" key="1">
    <source>
        <dbReference type="ARBA" id="ARBA00012944"/>
    </source>
</evidence>
<dbReference type="RefSeq" id="YP_009681612.1">
    <property type="nucleotide sequence ID" value="NC_044135.1"/>
</dbReference>
<keyword evidence="3" id="KW-0472">Membrane</keyword>
<accession>A0A516IA87</accession>
<feature type="transmembrane region" description="Helical" evidence="3">
    <location>
        <begin position="220"/>
        <end position="243"/>
    </location>
</feature>
<feature type="transmembrane region" description="Helical" evidence="3">
    <location>
        <begin position="456"/>
        <end position="477"/>
    </location>
</feature>
<feature type="signal peptide" evidence="4">
    <location>
        <begin position="1"/>
        <end position="18"/>
    </location>
</feature>
<dbReference type="PRINTS" id="PR01434">
    <property type="entry name" value="NADHDHGNASE5"/>
</dbReference>
<feature type="transmembrane region" description="Helical" evidence="3">
    <location>
        <begin position="311"/>
        <end position="335"/>
    </location>
</feature>
<feature type="transmembrane region" description="Helical" evidence="3">
    <location>
        <begin position="194"/>
        <end position="214"/>
    </location>
</feature>
<keyword evidence="4" id="KW-0732">Signal</keyword>
<dbReference type="Pfam" id="PF00361">
    <property type="entry name" value="Proton_antipo_M"/>
    <property type="match status" value="1"/>
</dbReference>
<dbReference type="EC" id="7.1.1.2" evidence="1"/>
<geneLocation type="mitochondrion" evidence="6"/>
<feature type="transmembrane region" description="Helical" evidence="3">
    <location>
        <begin position="46"/>
        <end position="66"/>
    </location>
</feature>
<sequence>MLLLFVYLFSGLLVLSSCLDLGACVEMSLLSPGFGYFDFFGLLDDVSCVFLFMLFCCGSLALFYCFHYFSGSSEGVSLFVLVVWFFGVMDGLVFSSSLLLTLGFWNYLWFAGFFLILFYSNSSSLQVCLLTLFASRFGDVSLFVLVVYFCSFSDLSGFVCLVLFLLIVIGMSACFPFISWLLEAMRAPIPVWSLMHSSTNLAVDEWFWFHYWYLVESAFFYGYLVYFCFVTILIFSVSSLFLFDLKKMMALSTCNNISCCLIFFGFVDLFLSLIQLLCHGVWWCYLFISVCDLMSCSVGSQFGLRVYSSRYGGFLVLFVIVFFVLCLSRVLFLGVFFSKQCFYSSLFYLGDLSSYFSFSFCLFMMYVYSVCFCFLLVGGIGGGGLSSGGFFLLVCPFVVLGTFLNFFWSWFVLEDFVFDIMLLILFLIVLKLGCWTCTTSCHLFPEIFGRTSPMLWGGDGYVFRLYSFFVCWSRVFLLALVRWEFYVLSIISFFCSKVFLEYRSSLFSLYILILSFFVFLGVLFLLF</sequence>
<evidence type="ECO:0000256" key="4">
    <source>
        <dbReference type="SAM" id="SignalP"/>
    </source>
</evidence>
<feature type="transmembrane region" description="Helical" evidence="3">
    <location>
        <begin position="420"/>
        <end position="444"/>
    </location>
</feature>
<feature type="transmembrane region" description="Helical" evidence="3">
    <location>
        <begin position="155"/>
        <end position="182"/>
    </location>
</feature>
<proteinExistence type="predicted"/>
<dbReference type="AlphaFoldDB" id="A0A516IA87"/>
<evidence type="ECO:0000259" key="5">
    <source>
        <dbReference type="Pfam" id="PF00361"/>
    </source>
</evidence>
<reference evidence="6" key="1">
    <citation type="submission" date="2019-01" db="EMBL/GenBank/DDBJ databases">
        <title>The complete mitochondrial genome of Tracheophilus cymbius, the first representative of the family Cyclocoelidae.</title>
        <authorList>
            <person name="Li Y."/>
            <person name="Wang C.R."/>
            <person name="Chang Q.C."/>
        </authorList>
    </citation>
    <scope>NUCLEOTIDE SEQUENCE</scope>
</reference>
<dbReference type="InterPro" id="IPR050616">
    <property type="entry name" value="CPA3_Na-H_Antiporter_A"/>
</dbReference>
<dbReference type="GO" id="GO:0008137">
    <property type="term" value="F:NADH dehydrogenase (ubiquinone) activity"/>
    <property type="evidence" value="ECO:0007669"/>
    <property type="project" value="UniProtKB-EC"/>
</dbReference>
<feature type="transmembrane region" description="Helical" evidence="3">
    <location>
        <begin position="255"/>
        <end position="274"/>
    </location>
</feature>
<feature type="transmembrane region" description="Helical" evidence="3">
    <location>
        <begin position="355"/>
        <end position="377"/>
    </location>
</feature>
<dbReference type="EMBL" id="MK355447">
    <property type="protein sequence ID" value="QDP13019.1"/>
    <property type="molecule type" value="Genomic_DNA"/>
</dbReference>
<dbReference type="PANTHER" id="PTHR43373:SF1">
    <property type="entry name" value="NA(+)_H(+) ANTIPORTER SUBUNIT A"/>
    <property type="match status" value="1"/>
</dbReference>
<feature type="transmembrane region" description="Helical" evidence="3">
    <location>
        <begin position="104"/>
        <end position="120"/>
    </location>
</feature>
<feature type="chain" id="PRO_5022235931" description="NADH:ubiquinone reductase (H(+)-translocating)" evidence="4">
    <location>
        <begin position="19"/>
        <end position="527"/>
    </location>
</feature>
<dbReference type="InterPro" id="IPR001750">
    <property type="entry name" value="ND/Mrp_TM"/>
</dbReference>
<comment type="catalytic activity">
    <reaction evidence="2">
        <text>a ubiquinone + NADH + 5 H(+)(in) = a ubiquinol + NAD(+) + 4 H(+)(out)</text>
        <dbReference type="Rhea" id="RHEA:29091"/>
        <dbReference type="Rhea" id="RHEA-COMP:9565"/>
        <dbReference type="Rhea" id="RHEA-COMP:9566"/>
        <dbReference type="ChEBI" id="CHEBI:15378"/>
        <dbReference type="ChEBI" id="CHEBI:16389"/>
        <dbReference type="ChEBI" id="CHEBI:17976"/>
        <dbReference type="ChEBI" id="CHEBI:57540"/>
        <dbReference type="ChEBI" id="CHEBI:57945"/>
        <dbReference type="EC" id="7.1.1.2"/>
    </reaction>
</comment>
<name>A0A516IA87_9TREM</name>
<dbReference type="CTD" id="4540"/>
<feature type="domain" description="NADH:quinone oxidoreductase/Mrp antiporter transmembrane" evidence="5">
    <location>
        <begin position="95"/>
        <end position="339"/>
    </location>
</feature>
<organism evidence="6">
    <name type="scientific">Tracheophilus cymbius</name>
    <dbReference type="NCBI Taxonomy" id="2502951"/>
    <lineage>
        <taxon>Eukaryota</taxon>
        <taxon>Metazoa</taxon>
        <taxon>Spiralia</taxon>
        <taxon>Lophotrochozoa</taxon>
        <taxon>Platyhelminthes</taxon>
        <taxon>Trematoda</taxon>
        <taxon>Digenea</taxon>
        <taxon>Plagiorchiida</taxon>
        <taxon>Echinostomata</taxon>
        <taxon>Echinostomatoidea</taxon>
        <taxon>Cyclocoelidae</taxon>
        <taxon>Tracheophilus</taxon>
    </lineage>
</organism>
<protein>
    <recommendedName>
        <fullName evidence="1">NADH:ubiquinone reductase (H(+)-translocating)</fullName>
        <ecNumber evidence="1">7.1.1.2</ecNumber>
    </recommendedName>
</protein>
<keyword evidence="6" id="KW-0496">Mitochondrion</keyword>
<feature type="transmembrane region" description="Helical" evidence="3">
    <location>
        <begin position="280"/>
        <end position="299"/>
    </location>
</feature>